<accession>N2C0E5</accession>
<proteinExistence type="predicted"/>
<reference evidence="1 2" key="1">
    <citation type="submission" date="2013-03" db="EMBL/GenBank/DDBJ databases">
        <title>The Genome Sequence of Atopobium minutum 10063974.</title>
        <authorList>
            <consortium name="The Broad Institute Genome Sequencing Platform"/>
            <person name="Earl A."/>
            <person name="Ward D."/>
            <person name="Feldgarden M."/>
            <person name="Gevers D."/>
            <person name="Lambert T."/>
            <person name="Marvaud J.-C."/>
            <person name="Courvalin P."/>
            <person name="Walker B."/>
            <person name="Young S.K."/>
            <person name="Zeng Q."/>
            <person name="Gargeya S."/>
            <person name="Fitzgerald M."/>
            <person name="Haas B."/>
            <person name="Abouelleil A."/>
            <person name="Alvarado L."/>
            <person name="Arachchi H.M."/>
            <person name="Berlin A.M."/>
            <person name="Chapman S.B."/>
            <person name="Dewar J."/>
            <person name="Goldberg J."/>
            <person name="Griggs A."/>
            <person name="Gujja S."/>
            <person name="Hansen M."/>
            <person name="Howarth C."/>
            <person name="Imamovic A."/>
            <person name="Larimer J."/>
            <person name="McCowan C."/>
            <person name="Murphy C."/>
            <person name="Neiman D."/>
            <person name="Pearson M."/>
            <person name="Priest M."/>
            <person name="Roberts A."/>
            <person name="Saif S."/>
            <person name="Shea T."/>
            <person name="Sisk P."/>
            <person name="Sykes S."/>
            <person name="Wortman J."/>
            <person name="Nusbaum C."/>
            <person name="Birren B."/>
        </authorList>
    </citation>
    <scope>NUCLEOTIDE SEQUENCE [LARGE SCALE GENOMIC DNA]</scope>
    <source>
        <strain evidence="1 2">10063974</strain>
    </source>
</reference>
<name>N2C0E5_9ACTN</name>
<organism evidence="1 2">
    <name type="scientific">Atopobium minutum 10063974</name>
    <dbReference type="NCBI Taxonomy" id="997872"/>
    <lineage>
        <taxon>Bacteria</taxon>
        <taxon>Bacillati</taxon>
        <taxon>Actinomycetota</taxon>
        <taxon>Coriobacteriia</taxon>
        <taxon>Coriobacteriales</taxon>
        <taxon>Atopobiaceae</taxon>
        <taxon>Atopobium</taxon>
    </lineage>
</organism>
<sequence length="135" mass="14975">MTDLTPCVLEWAEQLLDPISVSLGEFSTILGVSAQLQPAPTQAVLRKYLSGGGIYQYGYELYIKCRPEDERGRIDALAKLNKVADAIDRGVCPVHPQGVAWYGHEVTARPNKLSSYEDGSEVYQLIAILTYIERT</sequence>
<dbReference type="AlphaFoldDB" id="N2C0E5"/>
<dbReference type="Proteomes" id="UP000012651">
    <property type="component" value="Unassembled WGS sequence"/>
</dbReference>
<comment type="caution">
    <text evidence="1">The sequence shown here is derived from an EMBL/GenBank/DDBJ whole genome shotgun (WGS) entry which is preliminary data.</text>
</comment>
<protein>
    <submittedName>
        <fullName evidence="1">Uncharacterized protein</fullName>
    </submittedName>
</protein>
<keyword evidence="2" id="KW-1185">Reference proteome</keyword>
<dbReference type="HOGENOM" id="CLU_1881474_0_0_11"/>
<evidence type="ECO:0000313" key="2">
    <source>
        <dbReference type="Proteomes" id="UP000012651"/>
    </source>
</evidence>
<gene>
    <name evidence="1" type="ORF">HMPREF1091_00197</name>
</gene>
<evidence type="ECO:0000313" key="1">
    <source>
        <dbReference type="EMBL" id="EMZ42639.1"/>
    </source>
</evidence>
<dbReference type="RefSeq" id="WP_002562972.1">
    <property type="nucleotide sequence ID" value="NZ_KB822533.1"/>
</dbReference>
<dbReference type="PATRIC" id="fig|997872.3.peg.199"/>
<dbReference type="EMBL" id="AGXC01000001">
    <property type="protein sequence ID" value="EMZ42639.1"/>
    <property type="molecule type" value="Genomic_DNA"/>
</dbReference>